<dbReference type="GeneID" id="25976987"/>
<dbReference type="Pfam" id="PF01425">
    <property type="entry name" value="Amidase"/>
    <property type="match status" value="2"/>
</dbReference>
<dbReference type="InParanoid" id="F0XAM7"/>
<feature type="domain" description="Amidase" evidence="3">
    <location>
        <begin position="219"/>
        <end position="450"/>
    </location>
</feature>
<gene>
    <name evidence="4" type="ORF">CMQ_3842</name>
</gene>
<accession>F0XAM7</accession>
<dbReference type="InterPro" id="IPR036928">
    <property type="entry name" value="AS_sf"/>
</dbReference>
<dbReference type="STRING" id="655863.F0XAM7"/>
<dbReference type="PANTHER" id="PTHR46072">
    <property type="entry name" value="AMIDASE-RELATED-RELATED"/>
    <property type="match status" value="1"/>
</dbReference>
<evidence type="ECO:0000256" key="2">
    <source>
        <dbReference type="ARBA" id="ARBA00022801"/>
    </source>
</evidence>
<dbReference type="InterPro" id="IPR023631">
    <property type="entry name" value="Amidase_dom"/>
</dbReference>
<dbReference type="HOGENOM" id="CLU_009600_9_1_1"/>
<dbReference type="eggNOG" id="KOG1212">
    <property type="taxonomic scope" value="Eukaryota"/>
</dbReference>
<dbReference type="GO" id="GO:0016787">
    <property type="term" value="F:hydrolase activity"/>
    <property type="evidence" value="ECO:0007669"/>
    <property type="project" value="UniProtKB-KW"/>
</dbReference>
<evidence type="ECO:0000256" key="1">
    <source>
        <dbReference type="ARBA" id="ARBA00009199"/>
    </source>
</evidence>
<keyword evidence="2 4" id="KW-0378">Hydrolase</keyword>
<feature type="domain" description="Amidase" evidence="3">
    <location>
        <begin position="46"/>
        <end position="217"/>
    </location>
</feature>
<protein>
    <submittedName>
        <fullName evidence="4">Fatty-acid amide hydrolase</fullName>
    </submittedName>
</protein>
<reference evidence="4 5" key="1">
    <citation type="journal article" date="2011" name="Proc. Natl. Acad. Sci. U.S.A.">
        <title>Genome and transcriptome analyses of the mountain pine beetle-fungal symbiont Grosmannia clavigera, a lodgepole pine pathogen.</title>
        <authorList>
            <person name="DiGuistini S."/>
            <person name="Wang Y."/>
            <person name="Liao N.Y."/>
            <person name="Taylor G."/>
            <person name="Tanguay P."/>
            <person name="Feau N."/>
            <person name="Henrissat B."/>
            <person name="Chan S.K."/>
            <person name="Hesse-Orce U."/>
            <person name="Alamouti S.M."/>
            <person name="Tsui C.K.M."/>
            <person name="Docking R.T."/>
            <person name="Levasseur A."/>
            <person name="Haridas S."/>
            <person name="Robertson G."/>
            <person name="Birol I."/>
            <person name="Holt R.A."/>
            <person name="Marra M.A."/>
            <person name="Hamelin R.C."/>
            <person name="Hirst M."/>
            <person name="Jones S.J.M."/>
            <person name="Bohlmann J."/>
            <person name="Breuil C."/>
        </authorList>
    </citation>
    <scope>NUCLEOTIDE SEQUENCE [LARGE SCALE GENOMIC DNA]</scope>
    <source>
        <strain evidence="5">kw1407 / UAMH 11150</strain>
    </source>
</reference>
<dbReference type="EMBL" id="GL629735">
    <property type="protein sequence ID" value="EFX05773.1"/>
    <property type="molecule type" value="Genomic_DNA"/>
</dbReference>
<dbReference type="Gene3D" id="3.90.1300.10">
    <property type="entry name" value="Amidase signature (AS) domain"/>
    <property type="match status" value="1"/>
</dbReference>
<keyword evidence="5" id="KW-1185">Reference proteome</keyword>
<evidence type="ECO:0000313" key="5">
    <source>
        <dbReference type="Proteomes" id="UP000007796"/>
    </source>
</evidence>
<dbReference type="PANTHER" id="PTHR46072:SF4">
    <property type="entry name" value="AMIDASE C550.07-RELATED"/>
    <property type="match status" value="1"/>
</dbReference>
<dbReference type="SUPFAM" id="SSF75304">
    <property type="entry name" value="Amidase signature (AS) enzymes"/>
    <property type="match status" value="1"/>
</dbReference>
<dbReference type="RefSeq" id="XP_014175255.1">
    <property type="nucleotide sequence ID" value="XM_014319780.1"/>
</dbReference>
<dbReference type="OrthoDB" id="6428749at2759"/>
<dbReference type="Proteomes" id="UP000007796">
    <property type="component" value="Unassembled WGS sequence"/>
</dbReference>
<evidence type="ECO:0000259" key="3">
    <source>
        <dbReference type="Pfam" id="PF01425"/>
    </source>
</evidence>
<sequence>MAVPLWETMVEICRKILKDSLKPEWLLSESELPPADQLDVSTFIETCKRLTPPHQLTNLATEFLVENSLRDAAELDAYFAKTGKLMGPLHGIPISVKEHVNMKGRICHAGYTAFIDNIASEDAVLLQLLRAAGAVFHVRTNVPQSLMQFDCSNLIYGTTVNPFNRKLTSGGSSGGEGAILGLRGSVLGIGTDIGGSVKVPAAINGGYGLQPTALRNPLMDIVLFQQAVIDQRPWDMDSMVVPLPWKRLQPAAARDFTVGVMWDDGIIHPHPPITRGMKYAVEKLEAAGVKVVDFEPHQHEEGWDVSRQMYFPDGGARIRQLLAETGEKHAFLTDVALNWVEQTELTSNELSILKLRREGLWANYHQLMKDRGVDFILCPNYVGVAPLLDHSCLACPTGLKADPAIDVVGSDYTPRSAEDSRDYKTYVPEAYAGAPIGLQFVGKRFCDEETVAAALFVSKIVQS</sequence>
<dbReference type="AlphaFoldDB" id="F0XAM7"/>
<evidence type="ECO:0000313" key="4">
    <source>
        <dbReference type="EMBL" id="EFX05773.1"/>
    </source>
</evidence>
<comment type="similarity">
    <text evidence="1">Belongs to the amidase family.</text>
</comment>
<organism evidence="5">
    <name type="scientific">Grosmannia clavigera (strain kw1407 / UAMH 11150)</name>
    <name type="common">Blue stain fungus</name>
    <name type="synonym">Graphiocladiella clavigera</name>
    <dbReference type="NCBI Taxonomy" id="655863"/>
    <lineage>
        <taxon>Eukaryota</taxon>
        <taxon>Fungi</taxon>
        <taxon>Dikarya</taxon>
        <taxon>Ascomycota</taxon>
        <taxon>Pezizomycotina</taxon>
        <taxon>Sordariomycetes</taxon>
        <taxon>Sordariomycetidae</taxon>
        <taxon>Ophiostomatales</taxon>
        <taxon>Ophiostomataceae</taxon>
        <taxon>Leptographium</taxon>
    </lineage>
</organism>
<name>F0XAM7_GROCL</name>
<proteinExistence type="inferred from homology"/>